<dbReference type="EMBL" id="CP039348">
    <property type="protein sequence ID" value="QCD90531.1"/>
    <property type="molecule type" value="Genomic_DNA"/>
</dbReference>
<sequence length="205" mass="22624">MSKLCEPFSRYGKLESQSFGVVLSVLARPVNLAQASPSRLGEMKHGARLSEGEARLSEHISPERDAGRDRTVSGCLFVPERSVLVEYDCEGEARLSEHISPERDAGRDRTVSGCLFVPERSVLVEYDCMMSDMHIMEHELINSLGSLGETSGVALQWSGRNPMAPVSGCPWWCPISQVRAGYPPQVQASAESDQVIRIRMSRVES</sequence>
<gene>
    <name evidence="1" type="ORF">DEO72_LG4g1487</name>
</gene>
<protein>
    <submittedName>
        <fullName evidence="1">Uncharacterized protein</fullName>
    </submittedName>
</protein>
<reference evidence="1 2" key="1">
    <citation type="submission" date="2019-04" db="EMBL/GenBank/DDBJ databases">
        <title>An improved genome assembly and genetic linkage map for asparagus bean, Vigna unguiculata ssp. sesquipedialis.</title>
        <authorList>
            <person name="Xia Q."/>
            <person name="Zhang R."/>
            <person name="Dong Y."/>
        </authorList>
    </citation>
    <scope>NUCLEOTIDE SEQUENCE [LARGE SCALE GENOMIC DNA]</scope>
    <source>
        <tissue evidence="1">Leaf</tissue>
    </source>
</reference>
<dbReference type="Proteomes" id="UP000501690">
    <property type="component" value="Linkage Group LG4"/>
</dbReference>
<keyword evidence="2" id="KW-1185">Reference proteome</keyword>
<accession>A0A4D6LPS8</accession>
<evidence type="ECO:0000313" key="1">
    <source>
        <dbReference type="EMBL" id="QCD90531.1"/>
    </source>
</evidence>
<name>A0A4D6LPS8_VIGUN</name>
<evidence type="ECO:0000313" key="2">
    <source>
        <dbReference type="Proteomes" id="UP000501690"/>
    </source>
</evidence>
<proteinExistence type="predicted"/>
<organism evidence="1 2">
    <name type="scientific">Vigna unguiculata</name>
    <name type="common">Cowpea</name>
    <dbReference type="NCBI Taxonomy" id="3917"/>
    <lineage>
        <taxon>Eukaryota</taxon>
        <taxon>Viridiplantae</taxon>
        <taxon>Streptophyta</taxon>
        <taxon>Embryophyta</taxon>
        <taxon>Tracheophyta</taxon>
        <taxon>Spermatophyta</taxon>
        <taxon>Magnoliopsida</taxon>
        <taxon>eudicotyledons</taxon>
        <taxon>Gunneridae</taxon>
        <taxon>Pentapetalae</taxon>
        <taxon>rosids</taxon>
        <taxon>fabids</taxon>
        <taxon>Fabales</taxon>
        <taxon>Fabaceae</taxon>
        <taxon>Papilionoideae</taxon>
        <taxon>50 kb inversion clade</taxon>
        <taxon>NPAAA clade</taxon>
        <taxon>indigoferoid/millettioid clade</taxon>
        <taxon>Phaseoleae</taxon>
        <taxon>Vigna</taxon>
    </lineage>
</organism>
<dbReference type="AlphaFoldDB" id="A0A4D6LPS8"/>